<sequence length="69" mass="7951">MLVTEDVPGEIALEIEEDILTWWRTDLGLRPYLTNHHMPQGGWTETVSEDSIDMAATIIRIRSQARQKD</sequence>
<gene>
    <name evidence="1" type="ORF">DN069_27925</name>
</gene>
<evidence type="ECO:0000313" key="2">
    <source>
        <dbReference type="Proteomes" id="UP000248889"/>
    </source>
</evidence>
<protein>
    <submittedName>
        <fullName evidence="1">Uncharacterized protein</fullName>
    </submittedName>
</protein>
<dbReference type="Proteomes" id="UP000248889">
    <property type="component" value="Unassembled WGS sequence"/>
</dbReference>
<dbReference type="OrthoDB" id="5115445at2"/>
<name>A0A2X0IFG5_9ACTN</name>
<reference evidence="1 2" key="1">
    <citation type="submission" date="2018-06" db="EMBL/GenBank/DDBJ databases">
        <title>Streptacidiphilus pinicola sp. nov., isolated from pine grove soil.</title>
        <authorList>
            <person name="Roh S.G."/>
            <person name="Park S."/>
            <person name="Kim M.-K."/>
            <person name="Yun B.-R."/>
            <person name="Park J."/>
            <person name="Kim M.J."/>
            <person name="Kim Y.S."/>
            <person name="Kim S.B."/>
        </authorList>
    </citation>
    <scope>NUCLEOTIDE SEQUENCE [LARGE SCALE GENOMIC DNA]</scope>
    <source>
        <strain evidence="1 2">MMS16-CNU450</strain>
    </source>
</reference>
<keyword evidence="2" id="KW-1185">Reference proteome</keyword>
<proteinExistence type="predicted"/>
<organism evidence="1 2">
    <name type="scientific">Streptacidiphilus pinicola</name>
    <dbReference type="NCBI Taxonomy" id="2219663"/>
    <lineage>
        <taxon>Bacteria</taxon>
        <taxon>Bacillati</taxon>
        <taxon>Actinomycetota</taxon>
        <taxon>Actinomycetes</taxon>
        <taxon>Kitasatosporales</taxon>
        <taxon>Streptomycetaceae</taxon>
        <taxon>Streptacidiphilus</taxon>
    </lineage>
</organism>
<evidence type="ECO:0000313" key="1">
    <source>
        <dbReference type="EMBL" id="RAG82353.1"/>
    </source>
</evidence>
<dbReference type="AlphaFoldDB" id="A0A2X0IFG5"/>
<dbReference type="RefSeq" id="WP_111505560.1">
    <property type="nucleotide sequence ID" value="NZ_QKYN01000116.1"/>
</dbReference>
<accession>A0A2X0IFG5</accession>
<comment type="caution">
    <text evidence="1">The sequence shown here is derived from an EMBL/GenBank/DDBJ whole genome shotgun (WGS) entry which is preliminary data.</text>
</comment>
<dbReference type="EMBL" id="QKYN01000116">
    <property type="protein sequence ID" value="RAG82353.1"/>
    <property type="molecule type" value="Genomic_DNA"/>
</dbReference>